<name>A0ABM5Y6V7_VIBHA</name>
<gene>
    <name evidence="1" type="ORF">AL538_27280</name>
</gene>
<evidence type="ECO:0000313" key="1">
    <source>
        <dbReference type="EMBL" id="AMG01354.1"/>
    </source>
</evidence>
<dbReference type="Proteomes" id="UP000067422">
    <property type="component" value="Chromosome 2"/>
</dbReference>
<dbReference type="EMBL" id="CP014039">
    <property type="protein sequence ID" value="AMG01354.1"/>
    <property type="molecule type" value="Genomic_DNA"/>
</dbReference>
<dbReference type="RefSeq" id="WP_050940064.1">
    <property type="nucleotide sequence ID" value="NZ_CP014039.2"/>
</dbReference>
<accession>A0ABM5Y6V7</accession>
<sequence length="110" mass="11950">MFKVVKDRIVKDWPATLTVAQDGGKVEVHKITLDLKLIDTDDFQTLSAKGDKELLKTIVVGWGGIGDKDGKALPFDADWLDVLAKDAAFVQGTLDAFYDAISGKAAEKNL</sequence>
<reference evidence="1" key="1">
    <citation type="submission" date="2018-01" db="EMBL/GenBank/DDBJ databases">
        <title>FDA dAtabase for Regulatory Grade micrObial Sequences (FDA-ARGOS): Supporting development and validation of Infectious Disease Dx tests.</title>
        <authorList>
            <person name="Hoffmann M."/>
            <person name="Allard M."/>
            <person name="Evans P."/>
            <person name="Brown E."/>
            <person name="Tallon L."/>
            <person name="Sadzewicz L."/>
            <person name="Sengamalay N."/>
            <person name="Ott S."/>
            <person name="Godinez A."/>
            <person name="Nagaraj S."/>
            <person name="Vyas G."/>
            <person name="Aluvathingal J."/>
            <person name="Nadendla S."/>
            <person name="Geyer C."/>
            <person name="Sichtig H."/>
        </authorList>
    </citation>
    <scope>NUCLEOTIDE SEQUENCE</scope>
    <source>
        <strain evidence="1">FDAARGOS_107</strain>
    </source>
</reference>
<organism evidence="1 2">
    <name type="scientific">Vibrio harveyi</name>
    <name type="common">Beneckea harveyi</name>
    <dbReference type="NCBI Taxonomy" id="669"/>
    <lineage>
        <taxon>Bacteria</taxon>
        <taxon>Pseudomonadati</taxon>
        <taxon>Pseudomonadota</taxon>
        <taxon>Gammaproteobacteria</taxon>
        <taxon>Vibrionales</taxon>
        <taxon>Vibrionaceae</taxon>
        <taxon>Vibrio</taxon>
    </lineage>
</organism>
<keyword evidence="2" id="KW-1185">Reference proteome</keyword>
<proteinExistence type="predicted"/>
<evidence type="ECO:0000313" key="2">
    <source>
        <dbReference type="Proteomes" id="UP000067422"/>
    </source>
</evidence>
<protein>
    <submittedName>
        <fullName evidence="1">Uncharacterized protein</fullName>
    </submittedName>
</protein>